<dbReference type="PANTHER" id="PTHR43317">
    <property type="entry name" value="THERMOSPERMINE SYNTHASE ACAULIS5"/>
    <property type="match status" value="1"/>
</dbReference>
<evidence type="ECO:0000313" key="5">
    <source>
        <dbReference type="EMBL" id="QHU22232.1"/>
    </source>
</evidence>
<protein>
    <recommendedName>
        <fullName evidence="4">PABS domain-containing protein</fullName>
    </recommendedName>
</protein>
<dbReference type="InterPro" id="IPR001045">
    <property type="entry name" value="Spermi_synthase"/>
</dbReference>
<dbReference type="Pfam" id="PF01564">
    <property type="entry name" value="Spermine_synth"/>
    <property type="match status" value="1"/>
</dbReference>
<evidence type="ECO:0000259" key="4">
    <source>
        <dbReference type="PROSITE" id="PS51006"/>
    </source>
</evidence>
<feature type="domain" description="PABS" evidence="4">
    <location>
        <begin position="35"/>
        <end position="275"/>
    </location>
</feature>
<sequence>MEYNGQLGILADYLNNIGPWPSAVNEEPRNIITNQGYYEESAPLQKTSTRYEVIECVYSSQTDAAETVVIQNPDYGRMLFLDHELQSSSYDERIYHETLVHPVMMATAHISDKNVLVVGGAEGATVREVLRWAWNRVRHIDWVDIDPTLVEVCKTHLNYAPTIYNDTRAKYHAADIMVFLQNIVGLYDVIILDLPDPDPSELLLYGPAFWNLVHGALKPGGTIVSHVGPVEPRRHQGLTMVRDGAMAAGFDYGTAYHTLIPSFQGEWAFWMSCSSQRSDMFLPIDLQIMNEDYYRTIMHWDAHWF</sequence>
<dbReference type="Gene3D" id="2.30.140.10">
    <property type="entry name" value="Spermidine synthase, tetramerisation domain"/>
    <property type="match status" value="1"/>
</dbReference>
<dbReference type="GO" id="GO:0010487">
    <property type="term" value="F:thermospermine synthase activity"/>
    <property type="evidence" value="ECO:0007669"/>
    <property type="project" value="UniProtKB-ARBA"/>
</dbReference>
<dbReference type="InterPro" id="IPR029063">
    <property type="entry name" value="SAM-dependent_MTases_sf"/>
</dbReference>
<dbReference type="SUPFAM" id="SSF53335">
    <property type="entry name" value="S-adenosyl-L-methionine-dependent methyltransferases"/>
    <property type="match status" value="1"/>
</dbReference>
<keyword evidence="3" id="KW-0620">Polyamine biosynthesis</keyword>
<dbReference type="AlphaFoldDB" id="A0A6C0KW72"/>
<evidence type="ECO:0000256" key="3">
    <source>
        <dbReference type="ARBA" id="ARBA00023115"/>
    </source>
</evidence>
<dbReference type="InterPro" id="IPR037163">
    <property type="entry name" value="Spermidine_synt_N_sf"/>
</dbReference>
<dbReference type="GO" id="GO:0006596">
    <property type="term" value="P:polyamine biosynthetic process"/>
    <property type="evidence" value="ECO:0007669"/>
    <property type="project" value="UniProtKB-KW"/>
</dbReference>
<reference evidence="5" key="1">
    <citation type="journal article" date="2020" name="Nature">
        <title>Giant virus diversity and host interactions through global metagenomics.</title>
        <authorList>
            <person name="Schulz F."/>
            <person name="Roux S."/>
            <person name="Paez-Espino D."/>
            <person name="Jungbluth S."/>
            <person name="Walsh D.A."/>
            <person name="Denef V.J."/>
            <person name="McMahon K.D."/>
            <person name="Konstantinidis K.T."/>
            <person name="Eloe-Fadrosh E.A."/>
            <person name="Kyrpides N.C."/>
            <person name="Woyke T."/>
        </authorList>
    </citation>
    <scope>NUCLEOTIDE SEQUENCE</scope>
    <source>
        <strain evidence="5">GVMAG-S-3300013286-35</strain>
    </source>
</reference>
<proteinExistence type="inferred from homology"/>
<organism evidence="5">
    <name type="scientific">viral metagenome</name>
    <dbReference type="NCBI Taxonomy" id="1070528"/>
    <lineage>
        <taxon>unclassified sequences</taxon>
        <taxon>metagenomes</taxon>
        <taxon>organismal metagenomes</taxon>
    </lineage>
</organism>
<dbReference type="HAMAP" id="MF_00198">
    <property type="entry name" value="Spermidine_synth"/>
    <property type="match status" value="1"/>
</dbReference>
<dbReference type="CDD" id="cd02440">
    <property type="entry name" value="AdoMet_MTases"/>
    <property type="match status" value="1"/>
</dbReference>
<keyword evidence="2" id="KW-0808">Transferase</keyword>
<name>A0A6C0KW72_9ZZZZ</name>
<evidence type="ECO:0000256" key="2">
    <source>
        <dbReference type="ARBA" id="ARBA00022679"/>
    </source>
</evidence>
<dbReference type="PROSITE" id="PS51006">
    <property type="entry name" value="PABS_2"/>
    <property type="match status" value="1"/>
</dbReference>
<dbReference type="InterPro" id="IPR030374">
    <property type="entry name" value="PABS"/>
</dbReference>
<dbReference type="Gene3D" id="3.40.50.150">
    <property type="entry name" value="Vaccinia Virus protein VP39"/>
    <property type="match status" value="1"/>
</dbReference>
<comment type="similarity">
    <text evidence="1">Belongs to the spermidine/spermine synthase family.</text>
</comment>
<dbReference type="PANTHER" id="PTHR43317:SF1">
    <property type="entry name" value="THERMOSPERMINE SYNTHASE ACAULIS5"/>
    <property type="match status" value="1"/>
</dbReference>
<accession>A0A6C0KW72</accession>
<dbReference type="EMBL" id="MN741002">
    <property type="protein sequence ID" value="QHU22232.1"/>
    <property type="molecule type" value="Genomic_DNA"/>
</dbReference>
<evidence type="ECO:0000256" key="1">
    <source>
        <dbReference type="ARBA" id="ARBA00007867"/>
    </source>
</evidence>